<protein>
    <submittedName>
        <fullName evidence="2">Uncharacterized protein</fullName>
    </submittedName>
</protein>
<evidence type="ECO:0000256" key="1">
    <source>
        <dbReference type="SAM" id="MobiDB-lite"/>
    </source>
</evidence>
<gene>
    <name evidence="2" type="ORF">GMO17_20960</name>
</gene>
<evidence type="ECO:0000313" key="2">
    <source>
        <dbReference type="EMBL" id="QGT83458.1"/>
    </source>
</evidence>
<accession>A0AAE6UQM6</accession>
<dbReference type="EMBL" id="CP046441">
    <property type="protein sequence ID" value="QGT83458.1"/>
    <property type="molecule type" value="Genomic_DNA"/>
</dbReference>
<proteinExistence type="predicted"/>
<feature type="region of interest" description="Disordered" evidence="1">
    <location>
        <begin position="40"/>
        <end position="64"/>
    </location>
</feature>
<evidence type="ECO:0000313" key="3">
    <source>
        <dbReference type="Proteomes" id="UP000423413"/>
    </source>
</evidence>
<dbReference type="Proteomes" id="UP000423413">
    <property type="component" value="Chromosome"/>
</dbReference>
<reference evidence="2 3" key="1">
    <citation type="submission" date="2019-11" db="EMBL/GenBank/DDBJ databases">
        <title>Complete genome sequence of Pseudomonas syringae pv. coronafaciens isolate B19001 originated in imported oat cereal.</title>
        <authorList>
            <person name="Kim S.M."/>
            <person name="Lee B.C."/>
            <person name="Seo S.J."/>
            <person name="Lee J.E."/>
            <person name="Choi N.J."/>
            <person name="Park J.H."/>
        </authorList>
    </citation>
    <scope>NUCLEOTIDE SEQUENCE [LARGE SCALE GENOMIC DNA]</scope>
    <source>
        <strain evidence="2 3">B19001</strain>
    </source>
</reference>
<sequence length="99" mass="11007">MENTVNIATANTINTTRPAGLETIPQSRSDRFAQILRDRHAQEEEKSSVADPAALGKPATPRSTRFMNTMDISQRRSAVEDKDFFPMPAAMESKRGTLK</sequence>
<dbReference type="AlphaFoldDB" id="A0AAE6UQM6"/>
<organism evidence="2 3">
    <name type="scientific">Pseudomonas coronafaciens pv. coronafaciens</name>
    <dbReference type="NCBI Taxonomy" id="235275"/>
    <lineage>
        <taxon>Bacteria</taxon>
        <taxon>Pseudomonadati</taxon>
        <taxon>Pseudomonadota</taxon>
        <taxon>Gammaproteobacteria</taxon>
        <taxon>Pseudomonadales</taxon>
        <taxon>Pseudomonadaceae</taxon>
        <taxon>Pseudomonas</taxon>
        <taxon>Pseudomonas coronafaciens</taxon>
    </lineage>
</organism>
<dbReference type="RefSeq" id="WP_024670441.1">
    <property type="nucleotide sequence ID" value="NZ_CP046441.1"/>
</dbReference>
<name>A0AAE6UQM6_9PSED</name>